<dbReference type="EMBL" id="LNIX01000005">
    <property type="protein sequence ID" value="OXA53534.1"/>
    <property type="molecule type" value="Genomic_DNA"/>
</dbReference>
<feature type="compositionally biased region" description="Basic and acidic residues" evidence="1">
    <location>
        <begin position="16"/>
        <end position="30"/>
    </location>
</feature>
<keyword evidence="3" id="KW-1185">Reference proteome</keyword>
<dbReference type="Proteomes" id="UP000198287">
    <property type="component" value="Unassembled WGS sequence"/>
</dbReference>
<dbReference type="AlphaFoldDB" id="A0A226E8Z6"/>
<protein>
    <submittedName>
        <fullName evidence="2">Uncharacterized protein</fullName>
    </submittedName>
</protein>
<feature type="compositionally biased region" description="Polar residues" evidence="1">
    <location>
        <begin position="138"/>
        <end position="147"/>
    </location>
</feature>
<name>A0A226E8Z6_FOLCA</name>
<proteinExistence type="predicted"/>
<feature type="region of interest" description="Disordered" evidence="1">
    <location>
        <begin position="136"/>
        <end position="192"/>
    </location>
</feature>
<evidence type="ECO:0000313" key="2">
    <source>
        <dbReference type="EMBL" id="OXA53534.1"/>
    </source>
</evidence>
<reference evidence="2 3" key="1">
    <citation type="submission" date="2015-12" db="EMBL/GenBank/DDBJ databases">
        <title>The genome of Folsomia candida.</title>
        <authorList>
            <person name="Faddeeva A."/>
            <person name="Derks M.F."/>
            <person name="Anvar Y."/>
            <person name="Smit S."/>
            <person name="Van Straalen N."/>
            <person name="Roelofs D."/>
        </authorList>
    </citation>
    <scope>NUCLEOTIDE SEQUENCE [LARGE SCALE GENOMIC DNA]</scope>
    <source>
        <strain evidence="2 3">VU population</strain>
        <tissue evidence="2">Whole body</tissue>
    </source>
</reference>
<organism evidence="2 3">
    <name type="scientific">Folsomia candida</name>
    <name type="common">Springtail</name>
    <dbReference type="NCBI Taxonomy" id="158441"/>
    <lineage>
        <taxon>Eukaryota</taxon>
        <taxon>Metazoa</taxon>
        <taxon>Ecdysozoa</taxon>
        <taxon>Arthropoda</taxon>
        <taxon>Hexapoda</taxon>
        <taxon>Collembola</taxon>
        <taxon>Entomobryomorpha</taxon>
        <taxon>Isotomoidea</taxon>
        <taxon>Isotomidae</taxon>
        <taxon>Proisotominae</taxon>
        <taxon>Folsomia</taxon>
    </lineage>
</organism>
<evidence type="ECO:0000313" key="3">
    <source>
        <dbReference type="Proteomes" id="UP000198287"/>
    </source>
</evidence>
<sequence>MFGTWIASPVEDEEPDIRLEEPSGEDQRARECMHDDELCSQTFATWIESPVAGSGPDVIESQVANQKPIGQDMHFKHQETDLEDQNKVFEDIASNNKLTEEGGASVDSLNEMNRMDYNEEYNKAELEGLKRNLRSKSEIASSHTSGVGTRRLVSAEISSPKKFPSDSQEDDPTKNQESSLSGAMTGEANPKLCFDIEEAKRDKDMALNNNEHVEQVDNYDDKQNSIRITRSKTKAMKKI</sequence>
<accession>A0A226E8Z6</accession>
<comment type="caution">
    <text evidence="2">The sequence shown here is derived from an EMBL/GenBank/DDBJ whole genome shotgun (WGS) entry which is preliminary data.</text>
</comment>
<evidence type="ECO:0000256" key="1">
    <source>
        <dbReference type="SAM" id="MobiDB-lite"/>
    </source>
</evidence>
<feature type="region of interest" description="Disordered" evidence="1">
    <location>
        <begin position="1"/>
        <end position="30"/>
    </location>
</feature>
<gene>
    <name evidence="2" type="ORF">Fcan01_11514</name>
</gene>